<evidence type="ECO:0000313" key="2">
    <source>
        <dbReference type="EMBL" id="GAA1414616.1"/>
    </source>
</evidence>
<proteinExistence type="predicted"/>
<accession>A0ABN1YIA9</accession>
<dbReference type="PANTHER" id="PTHR34071:SF2">
    <property type="entry name" value="FLAVIN-NUCLEOTIDE-BINDING PROTEIN"/>
    <property type="match status" value="1"/>
</dbReference>
<dbReference type="SUPFAM" id="SSF50475">
    <property type="entry name" value="FMN-binding split barrel"/>
    <property type="match status" value="1"/>
</dbReference>
<dbReference type="PANTHER" id="PTHR34071">
    <property type="entry name" value="5-NITROIMIDAZOLE ANTIBIOTICS RESISTANCE PROTEIN, NIMA-FAMILY-RELATED PROTEIN-RELATED"/>
    <property type="match status" value="1"/>
</dbReference>
<name>A0ABN1YIA9_9ACTN</name>
<dbReference type="RefSeq" id="WP_344345360.1">
    <property type="nucleotide sequence ID" value="NZ_BAAAKJ010000493.1"/>
</dbReference>
<feature type="region of interest" description="Disordered" evidence="1">
    <location>
        <begin position="219"/>
        <end position="240"/>
    </location>
</feature>
<evidence type="ECO:0000256" key="1">
    <source>
        <dbReference type="SAM" id="MobiDB-lite"/>
    </source>
</evidence>
<dbReference type="InterPro" id="IPR024747">
    <property type="entry name" value="Pyridox_Oxase-rel"/>
</dbReference>
<organism evidence="2 3">
    <name type="scientific">Kitasatospora putterlickiae</name>
    <dbReference type="NCBI Taxonomy" id="221725"/>
    <lineage>
        <taxon>Bacteria</taxon>
        <taxon>Bacillati</taxon>
        <taxon>Actinomycetota</taxon>
        <taxon>Actinomycetes</taxon>
        <taxon>Kitasatosporales</taxon>
        <taxon>Streptomycetaceae</taxon>
        <taxon>Kitasatospora</taxon>
    </lineage>
</organism>
<gene>
    <name evidence="2" type="ORF">GCM10009639_68420</name>
</gene>
<dbReference type="Gene3D" id="2.30.110.10">
    <property type="entry name" value="Electron Transport, Fmn-binding Protein, Chain A"/>
    <property type="match status" value="1"/>
</dbReference>
<dbReference type="Pfam" id="PF12900">
    <property type="entry name" value="Pyridox_ox_2"/>
    <property type="match status" value="1"/>
</dbReference>
<sequence length="240" mass="26427">MNQHFKRTKETADLAAATAVLRKGYVCSLAHVDPSTGRPRCVPMVYAYHEEADQKLIYLHGSVYWPPQTKLEPSLRQLWSEHGVPVCLAVTLLDGLLVGRAAISTSLNYRSVVVDGVARKVDPANRAKAFEALCDQVIPGRWSELRPIKDGKGGELDTDGEHTPTVEVLSVSLTENATVRIKRHAAAEPEHESEDDRKLGIWGGVLPIRQVYGLAVPDSHVKDKDADPPESVRRLIGRTT</sequence>
<dbReference type="InterPro" id="IPR012349">
    <property type="entry name" value="Split_barrel_FMN-bd"/>
</dbReference>
<dbReference type="EMBL" id="BAAAKJ010000493">
    <property type="protein sequence ID" value="GAA1414616.1"/>
    <property type="molecule type" value="Genomic_DNA"/>
</dbReference>
<keyword evidence="3" id="KW-1185">Reference proteome</keyword>
<feature type="compositionally biased region" description="Basic and acidic residues" evidence="1">
    <location>
        <begin position="219"/>
        <end position="233"/>
    </location>
</feature>
<protein>
    <submittedName>
        <fullName evidence="2">Pyridoxamine 5'-phosphate oxidase family protein</fullName>
    </submittedName>
</protein>
<reference evidence="2 3" key="1">
    <citation type="journal article" date="2019" name="Int. J. Syst. Evol. Microbiol.">
        <title>The Global Catalogue of Microorganisms (GCM) 10K type strain sequencing project: providing services to taxonomists for standard genome sequencing and annotation.</title>
        <authorList>
            <consortium name="The Broad Institute Genomics Platform"/>
            <consortium name="The Broad Institute Genome Sequencing Center for Infectious Disease"/>
            <person name="Wu L."/>
            <person name="Ma J."/>
        </authorList>
    </citation>
    <scope>NUCLEOTIDE SEQUENCE [LARGE SCALE GENOMIC DNA]</scope>
    <source>
        <strain evidence="2 3">JCM 12393</strain>
    </source>
</reference>
<comment type="caution">
    <text evidence="2">The sequence shown here is derived from an EMBL/GenBank/DDBJ whole genome shotgun (WGS) entry which is preliminary data.</text>
</comment>
<dbReference type="Proteomes" id="UP001499863">
    <property type="component" value="Unassembled WGS sequence"/>
</dbReference>
<evidence type="ECO:0000313" key="3">
    <source>
        <dbReference type="Proteomes" id="UP001499863"/>
    </source>
</evidence>